<keyword evidence="2" id="KW-1185">Reference proteome</keyword>
<evidence type="ECO:0000313" key="2">
    <source>
        <dbReference type="Proteomes" id="UP000268093"/>
    </source>
</evidence>
<accession>A0A433ATZ3</accession>
<gene>
    <name evidence="1" type="ORF">BC936DRAFT_140411</name>
</gene>
<comment type="caution">
    <text evidence="1">The sequence shown here is derived from an EMBL/GenBank/DDBJ whole genome shotgun (WGS) entry which is preliminary data.</text>
</comment>
<dbReference type="AlphaFoldDB" id="A0A433ATZ3"/>
<name>A0A433ATZ3_9FUNG</name>
<evidence type="ECO:0000313" key="1">
    <source>
        <dbReference type="EMBL" id="RUP06186.1"/>
    </source>
</evidence>
<proteinExistence type="predicted"/>
<dbReference type="OrthoDB" id="430436at2759"/>
<reference evidence="1 2" key="1">
    <citation type="journal article" date="2018" name="New Phytol.">
        <title>Phylogenomics of Endogonaceae and evolution of mycorrhizas within Mucoromycota.</title>
        <authorList>
            <person name="Chang Y."/>
            <person name="Desiro A."/>
            <person name="Na H."/>
            <person name="Sandor L."/>
            <person name="Lipzen A."/>
            <person name="Clum A."/>
            <person name="Barry K."/>
            <person name="Grigoriev I.V."/>
            <person name="Martin F.M."/>
            <person name="Stajich J.E."/>
            <person name="Smith M.E."/>
            <person name="Bonito G."/>
            <person name="Spatafora J.W."/>
        </authorList>
    </citation>
    <scope>NUCLEOTIDE SEQUENCE [LARGE SCALE GENOMIC DNA]</scope>
    <source>
        <strain evidence="1 2">GMNB39</strain>
    </source>
</reference>
<protein>
    <submittedName>
        <fullName evidence="1">Uncharacterized protein</fullName>
    </submittedName>
</protein>
<dbReference type="Gene3D" id="3.40.50.720">
    <property type="entry name" value="NAD(P)-binding Rossmann-like Domain"/>
    <property type="match status" value="1"/>
</dbReference>
<dbReference type="EMBL" id="RBNI01016999">
    <property type="protein sequence ID" value="RUP06186.1"/>
    <property type="molecule type" value="Genomic_DNA"/>
</dbReference>
<dbReference type="Proteomes" id="UP000268093">
    <property type="component" value="Unassembled WGS sequence"/>
</dbReference>
<organism evidence="1 2">
    <name type="scientific">Jimgerdemannia flammicorona</name>
    <dbReference type="NCBI Taxonomy" id="994334"/>
    <lineage>
        <taxon>Eukaryota</taxon>
        <taxon>Fungi</taxon>
        <taxon>Fungi incertae sedis</taxon>
        <taxon>Mucoromycota</taxon>
        <taxon>Mucoromycotina</taxon>
        <taxon>Endogonomycetes</taxon>
        <taxon>Endogonales</taxon>
        <taxon>Endogonaceae</taxon>
        <taxon>Jimgerdemannia</taxon>
    </lineage>
</organism>
<sequence length="172" mass="19347">MGTGAVGIALVRQLLEREVYGRAVTVGCREVEFDGTVPTDRLTQKVINFENLEQHRDAFRGVGWVHLPLYYHNDPQCRLLLPRHDPRGRRKRCSVLPHRSRLRRPVGEDHCTRKPGEGRRPAVACTLISVWVFWRPTTTARPRVSSRGSPSTLSAVLVSPLFPTPSPPSAEP</sequence>